<feature type="compositionally biased region" description="Polar residues" evidence="2">
    <location>
        <begin position="34"/>
        <end position="53"/>
    </location>
</feature>
<keyword evidence="1" id="KW-0732">Signal</keyword>
<reference evidence="5 6" key="1">
    <citation type="journal article" date="2018" name="Front. Microbiol.">
        <title>Hydrolytic Capabilities as a Key to Environmental Success: Chitinolytic and Cellulolytic Acidobacteria From Acidic Sub-arctic Soils and Boreal Peatlands.</title>
        <authorList>
            <person name="Belova S.E."/>
            <person name="Ravin N.V."/>
            <person name="Pankratov T.A."/>
            <person name="Rakitin A.L."/>
            <person name="Ivanova A.A."/>
            <person name="Beletsky A.V."/>
            <person name="Mardanov A.V."/>
            <person name="Sinninghe Damste J.S."/>
            <person name="Dedysh S.N."/>
        </authorList>
    </citation>
    <scope>NUCLEOTIDE SEQUENCE [LARGE SCALE GENOMIC DNA]</scope>
    <source>
        <strain evidence="5 6">SBC82</strain>
    </source>
</reference>
<feature type="domain" description="Soluble ligand binding" evidence="4">
    <location>
        <begin position="348"/>
        <end position="392"/>
    </location>
</feature>
<gene>
    <name evidence="5" type="ORF">ACPOL_1927</name>
</gene>
<dbReference type="GO" id="GO:0015159">
    <property type="term" value="F:polysaccharide transmembrane transporter activity"/>
    <property type="evidence" value="ECO:0007669"/>
    <property type="project" value="InterPro"/>
</dbReference>
<evidence type="ECO:0000259" key="3">
    <source>
        <dbReference type="Pfam" id="PF02563"/>
    </source>
</evidence>
<dbReference type="OrthoDB" id="9815244at2"/>
<dbReference type="InterPro" id="IPR049712">
    <property type="entry name" value="Poly_export"/>
</dbReference>
<dbReference type="InterPro" id="IPR019554">
    <property type="entry name" value="Soluble_ligand-bd"/>
</dbReference>
<accession>A0A2Z5FWJ4</accession>
<dbReference type="InterPro" id="IPR003715">
    <property type="entry name" value="Poly_export_N"/>
</dbReference>
<feature type="domain" description="Polysaccharide export protein N-terminal" evidence="3">
    <location>
        <begin position="266"/>
        <end position="340"/>
    </location>
</feature>
<feature type="compositionally biased region" description="Polar residues" evidence="2">
    <location>
        <begin position="180"/>
        <end position="192"/>
    </location>
</feature>
<dbReference type="PANTHER" id="PTHR33619">
    <property type="entry name" value="POLYSACCHARIDE EXPORT PROTEIN GFCE-RELATED"/>
    <property type="match status" value="1"/>
</dbReference>
<feature type="domain" description="Soluble ligand binding" evidence="4">
    <location>
        <begin position="612"/>
        <end position="662"/>
    </location>
</feature>
<organism evidence="5 6">
    <name type="scientific">Acidisarcina polymorpha</name>
    <dbReference type="NCBI Taxonomy" id="2211140"/>
    <lineage>
        <taxon>Bacteria</taxon>
        <taxon>Pseudomonadati</taxon>
        <taxon>Acidobacteriota</taxon>
        <taxon>Terriglobia</taxon>
        <taxon>Terriglobales</taxon>
        <taxon>Acidobacteriaceae</taxon>
        <taxon>Acidisarcina</taxon>
    </lineage>
</organism>
<feature type="region of interest" description="Disordered" evidence="2">
    <location>
        <begin position="180"/>
        <end position="212"/>
    </location>
</feature>
<evidence type="ECO:0000256" key="2">
    <source>
        <dbReference type="SAM" id="MobiDB-lite"/>
    </source>
</evidence>
<dbReference type="Gene3D" id="3.10.560.10">
    <property type="entry name" value="Outer membrane lipoprotein wza domain like"/>
    <property type="match status" value="6"/>
</dbReference>
<dbReference type="AlphaFoldDB" id="A0A2Z5FWJ4"/>
<feature type="compositionally biased region" description="Low complexity" evidence="2">
    <location>
        <begin position="1"/>
        <end position="28"/>
    </location>
</feature>
<evidence type="ECO:0000313" key="6">
    <source>
        <dbReference type="Proteomes" id="UP000253606"/>
    </source>
</evidence>
<feature type="domain" description="Soluble ligand binding" evidence="4">
    <location>
        <begin position="430"/>
        <end position="478"/>
    </location>
</feature>
<proteinExistence type="predicted"/>
<feature type="domain" description="Soluble ligand binding" evidence="4">
    <location>
        <begin position="709"/>
        <end position="753"/>
    </location>
</feature>
<dbReference type="PANTHER" id="PTHR33619:SF3">
    <property type="entry name" value="POLYSACCHARIDE EXPORT PROTEIN GFCE-RELATED"/>
    <property type="match status" value="1"/>
</dbReference>
<dbReference type="EMBL" id="CP030840">
    <property type="protein sequence ID" value="AXC11263.1"/>
    <property type="molecule type" value="Genomic_DNA"/>
</dbReference>
<sequence length="958" mass="102293">MSGQSSSADSTGTSGSGTTLSSGASQSADPTAASGLSTTENPSTNTSFANGGTSLANGAPAPLTADQIFAVLQEEPDTIVELKSLVSDLAQQQGTPIQPDSITDEMLYSKIASSPELRANITTFLRARGYVTDNDLQSFAAGSDGNDAFSFQVPQTPDQQFAGGSLPLNVLPEAISGVPSQASRAGTTQSNLARPVTSARTNPPREPQVLHRPTPYNLLSLRDLYTQLPEQNGQLKRFGSEVFLRRSGYSSNQIAPNARETPLDVPAGPAYVIGPGDSLTITLWGGISQTVTRVIDREGKLALPEAGVVQVAGLSLEHAQAVIADTLKRQFRDAQVAVTVARLRSIRIFVVGDVQRPGAYDISSLSTPLNALYAAGGPTSTGSLRLLRHYRGKELIGEIDLYDFLLHGVQNEEHLESGDTVLVPPTGPQVSVYGAVKRPALYELKGETTLAAMLDDAGGVTVTAELGHIVIDRVVANQQRETVSLDLPAGSSPDSARAAIVAFPVHDGDRIHVSRILPYSQRLVYVEGHVVRPGRMPYHDGMQLSEVLHSYQDMLPEPADRGEIIRLVPPDLHPETINFNVPETLIGNNNLTLQPFDTIRILGRYEADAPQVTVGGEVLRPGTYALSEGLTAAQLVRMAGGFKRDALLTDADLTSYQVVGGTKVVSDRASIRIGDAVDHNDRSADAPLKPGDVLTIHQLTGWNDIGSSITIEGEVSHPGVYGFQQGERLSSILRRAGGFRDTSYPAGAVLVRDDVRKLEEKSREELIRQIETSSTAARMRPTIASGDQSATLQLIQEEQTEVLSRLRSQPPTGRLVIHIDSDISSWENTPADIEVRSGDVLRIPKRPGFVLVSGQVYNASAITFSPGKTAAWYLRRAGGANQIANKGDIFVIRANGSVVGRGSGSWFDHDVLSTQLEPGDVVVVPQKIIGASVFWRNLLTVAQLSSSIAITASVAGLL</sequence>
<feature type="region of interest" description="Disordered" evidence="2">
    <location>
        <begin position="1"/>
        <end position="53"/>
    </location>
</feature>
<dbReference type="Pfam" id="PF02563">
    <property type="entry name" value="Poly_export"/>
    <property type="match status" value="1"/>
</dbReference>
<protein>
    <submittedName>
        <fullName evidence="5">Capsular polysaccharide export system protein KpsC</fullName>
    </submittedName>
</protein>
<name>A0A2Z5FWJ4_9BACT</name>
<evidence type="ECO:0000256" key="1">
    <source>
        <dbReference type="ARBA" id="ARBA00022729"/>
    </source>
</evidence>
<dbReference type="Proteomes" id="UP000253606">
    <property type="component" value="Chromosome"/>
</dbReference>
<dbReference type="KEGG" id="abas:ACPOL_1927"/>
<dbReference type="Pfam" id="PF10531">
    <property type="entry name" value="SLBB"/>
    <property type="match status" value="4"/>
</dbReference>
<evidence type="ECO:0000259" key="4">
    <source>
        <dbReference type="Pfam" id="PF10531"/>
    </source>
</evidence>
<evidence type="ECO:0000313" key="5">
    <source>
        <dbReference type="EMBL" id="AXC11263.1"/>
    </source>
</evidence>
<keyword evidence="6" id="KW-1185">Reference proteome</keyword>